<proteinExistence type="predicted"/>
<evidence type="ECO:0008006" key="4">
    <source>
        <dbReference type="Google" id="ProtNLM"/>
    </source>
</evidence>
<feature type="chain" id="PRO_5021201922" description="Secreted protein" evidence="1">
    <location>
        <begin position="23"/>
        <end position="119"/>
    </location>
</feature>
<dbReference type="Proteomes" id="UP000314294">
    <property type="component" value="Unassembled WGS sequence"/>
</dbReference>
<feature type="signal peptide" evidence="1">
    <location>
        <begin position="1"/>
        <end position="22"/>
    </location>
</feature>
<reference evidence="2 3" key="1">
    <citation type="submission" date="2019-03" db="EMBL/GenBank/DDBJ databases">
        <title>First draft genome of Liparis tanakae, snailfish: a comprehensive survey of snailfish specific genes.</title>
        <authorList>
            <person name="Kim W."/>
            <person name="Song I."/>
            <person name="Jeong J.-H."/>
            <person name="Kim D."/>
            <person name="Kim S."/>
            <person name="Ryu S."/>
            <person name="Song J.Y."/>
            <person name="Lee S.K."/>
        </authorList>
    </citation>
    <scope>NUCLEOTIDE SEQUENCE [LARGE SCALE GENOMIC DNA]</scope>
    <source>
        <tissue evidence="2">Muscle</tissue>
    </source>
</reference>
<sequence length="119" mass="12624">MFTALSNVSYWAALAPTILAMADPLWTDGAAAGAKTRGGGTECIYTGQVAGARTRPLALIGPLRTNADIQPRRRQRGGLCLGNMPSVEKYFRCQEDSAAAGGLTLRSLHCDCNQSLIKP</sequence>
<dbReference type="AlphaFoldDB" id="A0A4Z2ILI2"/>
<organism evidence="2 3">
    <name type="scientific">Liparis tanakae</name>
    <name type="common">Tanaka's snailfish</name>
    <dbReference type="NCBI Taxonomy" id="230148"/>
    <lineage>
        <taxon>Eukaryota</taxon>
        <taxon>Metazoa</taxon>
        <taxon>Chordata</taxon>
        <taxon>Craniata</taxon>
        <taxon>Vertebrata</taxon>
        <taxon>Euteleostomi</taxon>
        <taxon>Actinopterygii</taxon>
        <taxon>Neopterygii</taxon>
        <taxon>Teleostei</taxon>
        <taxon>Neoteleostei</taxon>
        <taxon>Acanthomorphata</taxon>
        <taxon>Eupercaria</taxon>
        <taxon>Perciformes</taxon>
        <taxon>Cottioidei</taxon>
        <taxon>Cottales</taxon>
        <taxon>Liparidae</taxon>
        <taxon>Liparis</taxon>
    </lineage>
</organism>
<dbReference type="EMBL" id="SRLO01000071">
    <property type="protein sequence ID" value="TNN78651.1"/>
    <property type="molecule type" value="Genomic_DNA"/>
</dbReference>
<keyword evidence="1" id="KW-0732">Signal</keyword>
<keyword evidence="3" id="KW-1185">Reference proteome</keyword>
<evidence type="ECO:0000313" key="2">
    <source>
        <dbReference type="EMBL" id="TNN78651.1"/>
    </source>
</evidence>
<evidence type="ECO:0000256" key="1">
    <source>
        <dbReference type="SAM" id="SignalP"/>
    </source>
</evidence>
<protein>
    <recommendedName>
        <fullName evidence="4">Secreted protein</fullName>
    </recommendedName>
</protein>
<evidence type="ECO:0000313" key="3">
    <source>
        <dbReference type="Proteomes" id="UP000314294"/>
    </source>
</evidence>
<name>A0A4Z2ILI2_9TELE</name>
<accession>A0A4Z2ILI2</accession>
<comment type="caution">
    <text evidence="2">The sequence shown here is derived from an EMBL/GenBank/DDBJ whole genome shotgun (WGS) entry which is preliminary data.</text>
</comment>
<gene>
    <name evidence="2" type="ORF">EYF80_011055</name>
</gene>